<gene>
    <name evidence="6" type="ORF">GBZ86_02235</name>
</gene>
<dbReference type="RefSeq" id="WP_152887335.1">
    <property type="nucleotide sequence ID" value="NZ_WHJC01000012.1"/>
</dbReference>
<organism evidence="6 7">
    <name type="scientific">Clostridium tarantellae</name>
    <dbReference type="NCBI Taxonomy" id="39493"/>
    <lineage>
        <taxon>Bacteria</taxon>
        <taxon>Bacillati</taxon>
        <taxon>Bacillota</taxon>
        <taxon>Clostridia</taxon>
        <taxon>Eubacteriales</taxon>
        <taxon>Clostridiaceae</taxon>
        <taxon>Clostridium</taxon>
    </lineage>
</organism>
<dbReference type="CDD" id="cd09325">
    <property type="entry name" value="TDT_C4-dicarb_trans"/>
    <property type="match status" value="1"/>
</dbReference>
<evidence type="ECO:0000256" key="4">
    <source>
        <dbReference type="ARBA" id="ARBA00023136"/>
    </source>
</evidence>
<keyword evidence="7" id="KW-1185">Reference proteome</keyword>
<feature type="transmembrane region" description="Helical" evidence="5">
    <location>
        <begin position="125"/>
        <end position="145"/>
    </location>
</feature>
<evidence type="ECO:0008006" key="8">
    <source>
        <dbReference type="Google" id="ProtNLM"/>
    </source>
</evidence>
<evidence type="ECO:0000256" key="3">
    <source>
        <dbReference type="ARBA" id="ARBA00022989"/>
    </source>
</evidence>
<evidence type="ECO:0000256" key="1">
    <source>
        <dbReference type="ARBA" id="ARBA00004141"/>
    </source>
</evidence>
<dbReference type="Proteomes" id="UP000430345">
    <property type="component" value="Unassembled WGS sequence"/>
</dbReference>
<keyword evidence="3 5" id="KW-1133">Transmembrane helix</keyword>
<sequence length="313" mass="35914">MNLIKKLEKYPIGICGTCLGLVTLANCWKIKDLHFIKPIALIVASIVIILQIIRMIIHPKYVWQEIKNPVLGSFYPTIDMAGFLIASSLLKSFPVFAKSLWISCIIFHITILIIFFYFRIKDFTFTHIVPSWFVPPIGIVVATVTSTGMDFINLSKFIFYFGFICYIIMWPIILYRLYRYPLPAIQKPIIGILAAPASLCLVGYLTVFSNPNNFIIIFLALTSIFNLLTVYIKLPGLLKKGFAVTYASLTFPLAISILAMYKVNYYVEKIGFNDFGVFKLFADVQIFIGTYVIFYVFYNFLKKFYNSIKNNEI</sequence>
<proteinExistence type="predicted"/>
<keyword evidence="2 5" id="KW-0812">Transmembrane</keyword>
<feature type="transmembrane region" description="Helical" evidence="5">
    <location>
        <begin position="37"/>
        <end position="57"/>
    </location>
</feature>
<dbReference type="OrthoDB" id="309023at2"/>
<evidence type="ECO:0000256" key="5">
    <source>
        <dbReference type="SAM" id="Phobius"/>
    </source>
</evidence>
<feature type="transmembrane region" description="Helical" evidence="5">
    <location>
        <begin position="281"/>
        <end position="301"/>
    </location>
</feature>
<protein>
    <recommendedName>
        <fullName evidence="8">C4-dicarboxylate ABC transporter</fullName>
    </recommendedName>
</protein>
<feature type="transmembrane region" description="Helical" evidence="5">
    <location>
        <begin position="241"/>
        <end position="261"/>
    </location>
</feature>
<dbReference type="AlphaFoldDB" id="A0A6I1MKA3"/>
<feature type="transmembrane region" description="Helical" evidence="5">
    <location>
        <begin position="157"/>
        <end position="177"/>
    </location>
</feature>
<comment type="subcellular location">
    <subcellularLocation>
        <location evidence="1">Membrane</location>
        <topology evidence="1">Multi-pass membrane protein</topology>
    </subcellularLocation>
</comment>
<accession>A0A6I1MKA3</accession>
<dbReference type="GO" id="GO:0005886">
    <property type="term" value="C:plasma membrane"/>
    <property type="evidence" value="ECO:0007669"/>
    <property type="project" value="TreeGrafter"/>
</dbReference>
<dbReference type="InterPro" id="IPR052951">
    <property type="entry name" value="Tellurite_res_ion_channel"/>
</dbReference>
<dbReference type="Gene3D" id="1.50.10.150">
    <property type="entry name" value="Voltage-dependent anion channel"/>
    <property type="match status" value="1"/>
</dbReference>
<dbReference type="InterPro" id="IPR004695">
    <property type="entry name" value="SLAC1/Mae1/Ssu1/TehA"/>
</dbReference>
<dbReference type="EMBL" id="WHJC01000012">
    <property type="protein sequence ID" value="MPQ42577.1"/>
    <property type="molecule type" value="Genomic_DNA"/>
</dbReference>
<name>A0A6I1MKA3_9CLOT</name>
<keyword evidence="4 5" id="KW-0472">Membrane</keyword>
<feature type="transmembrane region" description="Helical" evidence="5">
    <location>
        <begin position="214"/>
        <end position="234"/>
    </location>
</feature>
<feature type="transmembrane region" description="Helical" evidence="5">
    <location>
        <begin position="96"/>
        <end position="118"/>
    </location>
</feature>
<evidence type="ECO:0000313" key="6">
    <source>
        <dbReference type="EMBL" id="MPQ42577.1"/>
    </source>
</evidence>
<dbReference type="PANTHER" id="PTHR37955">
    <property type="entry name" value="TELLURITE RESISTANCE PROTEIN TEHA"/>
    <property type="match status" value="1"/>
</dbReference>
<reference evidence="6 7" key="1">
    <citation type="submission" date="2019-10" db="EMBL/GenBank/DDBJ databases">
        <title>The Genome Sequence of Clostridium tarantellae Isolated from Fish Brain.</title>
        <authorList>
            <person name="Bano L."/>
            <person name="Kiel M."/>
            <person name="Sales G."/>
            <person name="Doxey A.C."/>
            <person name="Mansfield M.J."/>
            <person name="Schiavone M."/>
            <person name="Rossetto O."/>
            <person name="Pirazzini M."/>
            <person name="Dobrindt U."/>
            <person name="Montecucco C."/>
        </authorList>
    </citation>
    <scope>NUCLEOTIDE SEQUENCE [LARGE SCALE GENOMIC DNA]</scope>
    <source>
        <strain evidence="6 7">DSM 3997</strain>
    </source>
</reference>
<evidence type="ECO:0000256" key="2">
    <source>
        <dbReference type="ARBA" id="ARBA00022692"/>
    </source>
</evidence>
<dbReference type="Pfam" id="PF03595">
    <property type="entry name" value="SLAC1"/>
    <property type="match status" value="1"/>
</dbReference>
<evidence type="ECO:0000313" key="7">
    <source>
        <dbReference type="Proteomes" id="UP000430345"/>
    </source>
</evidence>
<dbReference type="InterPro" id="IPR038665">
    <property type="entry name" value="Voltage-dep_anion_channel_sf"/>
</dbReference>
<dbReference type="PANTHER" id="PTHR37955:SF1">
    <property type="entry name" value="DEP DOMAIN-CONTAINING PROTEIN"/>
    <property type="match status" value="1"/>
</dbReference>
<comment type="caution">
    <text evidence="6">The sequence shown here is derived from an EMBL/GenBank/DDBJ whole genome shotgun (WGS) entry which is preliminary data.</text>
</comment>
<feature type="transmembrane region" description="Helical" evidence="5">
    <location>
        <begin position="189"/>
        <end position="208"/>
    </location>
</feature>
<dbReference type="GO" id="GO:0046583">
    <property type="term" value="F:monoatomic cation efflux transmembrane transporter activity"/>
    <property type="evidence" value="ECO:0007669"/>
    <property type="project" value="TreeGrafter"/>
</dbReference>